<organism evidence="4 5">
    <name type="scientific">Polyangium spumosum</name>
    <dbReference type="NCBI Taxonomy" id="889282"/>
    <lineage>
        <taxon>Bacteria</taxon>
        <taxon>Pseudomonadati</taxon>
        <taxon>Myxococcota</taxon>
        <taxon>Polyangia</taxon>
        <taxon>Polyangiales</taxon>
        <taxon>Polyangiaceae</taxon>
        <taxon>Polyangium</taxon>
    </lineage>
</organism>
<feature type="compositionally biased region" description="Low complexity" evidence="1">
    <location>
        <begin position="27"/>
        <end position="50"/>
    </location>
</feature>
<keyword evidence="2" id="KW-0732">Signal</keyword>
<protein>
    <submittedName>
        <fullName evidence="4">DUF1549 domain-containing protein</fullName>
    </submittedName>
</protein>
<dbReference type="PROSITE" id="PS51257">
    <property type="entry name" value="PROKAR_LIPOPROTEIN"/>
    <property type="match status" value="1"/>
</dbReference>
<evidence type="ECO:0000259" key="3">
    <source>
        <dbReference type="Pfam" id="PF07583"/>
    </source>
</evidence>
<feature type="signal peptide" evidence="2">
    <location>
        <begin position="1"/>
        <end position="35"/>
    </location>
</feature>
<keyword evidence="5" id="KW-1185">Reference proteome</keyword>
<evidence type="ECO:0000313" key="5">
    <source>
        <dbReference type="Proteomes" id="UP000440224"/>
    </source>
</evidence>
<dbReference type="Proteomes" id="UP000440224">
    <property type="component" value="Unassembled WGS sequence"/>
</dbReference>
<dbReference type="InterPro" id="IPR011444">
    <property type="entry name" value="DUF1549"/>
</dbReference>
<feature type="domain" description="DUF1549" evidence="3">
    <location>
        <begin position="80"/>
        <end position="172"/>
    </location>
</feature>
<feature type="chain" id="PRO_5026926310" evidence="2">
    <location>
        <begin position="36"/>
        <end position="411"/>
    </location>
</feature>
<dbReference type="EMBL" id="WJIE01000005">
    <property type="protein sequence ID" value="MRG94339.1"/>
    <property type="molecule type" value="Genomic_DNA"/>
</dbReference>
<evidence type="ECO:0000256" key="2">
    <source>
        <dbReference type="SAM" id="SignalP"/>
    </source>
</evidence>
<feature type="region of interest" description="Disordered" evidence="1">
    <location>
        <begin position="27"/>
        <end position="71"/>
    </location>
</feature>
<comment type="caution">
    <text evidence="4">The sequence shown here is derived from an EMBL/GenBank/DDBJ whole genome shotgun (WGS) entry which is preliminary data.</text>
</comment>
<gene>
    <name evidence="4" type="ORF">GF068_20790</name>
</gene>
<proteinExistence type="predicted"/>
<accession>A0A6N7PQY0</accession>
<sequence>MKRTKGRRPMKRTRMLTLLAAIAAGACSSSGPSSLEPPSGGDTTGGDNNNPGGGGTAGGDPDAPPIPDKTVLDDRVTSYTEALRTASLKLVRNLPTLQQIKNVENATDQRAAYEAEIDAMLADQRFTSRMIKWWQDTMRQGGGAQDGKPSRNTAPVFATRVMVEERPYTDLFTATTNTCPTYDGATNTFTDGDCNNGVGAHAGVLTNPGVMMQFYGNMAFRRVRWVQEIFVCTKFPAEYAAEPTTVKGADYTGPWPFESVATSPIDFQDTSSVVCANCHVTLNRVAPLFANFDMNGQWANNSQVETPTVPDPQQTVLSHWLRDGESTAWRFGEPVADLPALGQAMAKDPDVHDCAVARMYNFAMSKEDIVSDLATVPPEVLKPYVDDFLANGMNLKKTLRTILLSEDFTKF</sequence>
<evidence type="ECO:0000313" key="4">
    <source>
        <dbReference type="EMBL" id="MRG94339.1"/>
    </source>
</evidence>
<evidence type="ECO:0000256" key="1">
    <source>
        <dbReference type="SAM" id="MobiDB-lite"/>
    </source>
</evidence>
<reference evidence="4 5" key="1">
    <citation type="submission" date="2019-10" db="EMBL/GenBank/DDBJ databases">
        <title>A soil myxobacterium in the family Polyangiaceae.</title>
        <authorList>
            <person name="Li Y."/>
            <person name="Wang J."/>
        </authorList>
    </citation>
    <scope>NUCLEOTIDE SEQUENCE [LARGE SCALE GENOMIC DNA]</scope>
    <source>
        <strain evidence="4 5">DSM 14734</strain>
    </source>
</reference>
<dbReference type="OrthoDB" id="5497769at2"/>
<dbReference type="AlphaFoldDB" id="A0A6N7PQY0"/>
<name>A0A6N7PQY0_9BACT</name>
<dbReference type="Pfam" id="PF07583">
    <property type="entry name" value="PSCyt2"/>
    <property type="match status" value="1"/>
</dbReference>